<keyword evidence="8" id="KW-0602">Photosynthesis</keyword>
<dbReference type="NCBIfam" id="NF000584">
    <property type="entry name" value="PRK00009.1"/>
    <property type="match status" value="1"/>
</dbReference>
<organism evidence="16">
    <name type="scientific">Cenchrus americanus</name>
    <name type="common">Pearl millet</name>
    <name type="synonym">Pennisetum glaucum</name>
    <dbReference type="NCBI Taxonomy" id="4543"/>
    <lineage>
        <taxon>Eukaryota</taxon>
        <taxon>Viridiplantae</taxon>
        <taxon>Streptophyta</taxon>
        <taxon>Embryophyta</taxon>
        <taxon>Tracheophyta</taxon>
        <taxon>Spermatophyta</taxon>
        <taxon>Magnoliopsida</taxon>
        <taxon>Liliopsida</taxon>
        <taxon>Poales</taxon>
        <taxon>Poaceae</taxon>
        <taxon>PACMAD clade</taxon>
        <taxon>Panicoideae</taxon>
        <taxon>Panicodae</taxon>
        <taxon>Paniceae</taxon>
        <taxon>Cenchrinae</taxon>
        <taxon>Cenchrus</taxon>
    </lineage>
</organism>
<keyword evidence="12" id="KW-0120">Carbon dioxide fixation</keyword>
<dbReference type="PROSITE" id="PS00393">
    <property type="entry name" value="PEPCASE_2"/>
    <property type="match status" value="1"/>
</dbReference>
<gene>
    <name evidence="16" type="primary">C4-PEPC</name>
</gene>
<keyword evidence="16" id="KW-0670">Pyruvate</keyword>
<sequence>MAEKHHSIDAQLRLLAPKKVSEDDKLVEYDALLIDRFLDIFQDLHGPSIREFVQECYEVAAEYERDRDSAKLSEIGSRLTKLSPNDAIVVASSFSNMLNLTNLAEEVQLAHIRKNKIKSGNIAEEGIAATESDIEETLKRLVELGKSKEEIFDALKNQTVELVFTAHPTQSVRRSLLQKHARIRNCLTQLYAKDISEDDKKELDEALQREIQACFRTDEIRRAQPTPQDEMRYGMSYFHETIWKGVPKFLRRVDTALKNIGIDERFPYNAPLIKFSSWMGGDRDGNPRVTPDVTRDVCLLARMMAANLYFSQIEELMFEPSMWRCNEELRARAEELYGSTQKVSKHYIEFWRQLPAHEPYRVVLAYVRDKLYNTRERARHILSSGLSDIPEDSTFKNVEEFLEPLELCYKSLCECGDKTIADGSLLDFMRQVSTFGLTLVKLDIRQESERHTDVIDAITTHLGIGSYRSWPEEKRQEWLLSELSGKRPLLSPDLPQTQEIADVLGCFHVLAELPRDSFGPYIISMATAPSDVLAVELLQRECHVKEPLPVVPLFEKLADLQSAPASVERLFSMDWYINRIGGKQQIMVGYSDSGKDAGRLSAAWHLYKAQEAMAKVAKRFNVKLTLFHGRGGTVGRGGGPTHLAILSQPPETINGSLRVTIQGEVIEYSFGEEHLCFQTLQRFTAATLEHGMHPPASPKPEWRALLDEIAAVATEEYRSVVMKEPRFVEYFRSATPETEYGKLNIGSRPAKRKPGGGIETLRAIPWIFSWTQNRLNLPVWLGFGAAFKHAMKKDIKNFQMLKDMYNEWPFFRVTLDLLEMVLAKADPIIAGLYDELLVAEELKPFGKQLRDNYVETEKLILQVLGHKEVLEGDPGLKQQLRLRDPYITILNVWQAYTLKRTRDPSFQVAPQPPLSKEFADENQPRGIVKLNPASEYGPGLEDTLILTMKGIAAGMQNTG</sequence>
<dbReference type="InterPro" id="IPR022805">
    <property type="entry name" value="PEP_COase_bac/pln-type"/>
</dbReference>
<evidence type="ECO:0000313" key="16">
    <source>
        <dbReference type="EMBL" id="ADV92634.1"/>
    </source>
</evidence>
<dbReference type="InterPro" id="IPR018129">
    <property type="entry name" value="PEP_COase_Lys_AS"/>
</dbReference>
<dbReference type="InterPro" id="IPR033129">
    <property type="entry name" value="PEPCASE_His_AS"/>
</dbReference>
<comment type="catalytic activity">
    <reaction evidence="13">
        <text>oxaloacetate + phosphate = phosphoenolpyruvate + hydrogencarbonate</text>
        <dbReference type="Rhea" id="RHEA:28370"/>
        <dbReference type="ChEBI" id="CHEBI:16452"/>
        <dbReference type="ChEBI" id="CHEBI:17544"/>
        <dbReference type="ChEBI" id="CHEBI:43474"/>
        <dbReference type="ChEBI" id="CHEBI:58702"/>
        <dbReference type="EC" id="4.1.1.31"/>
    </reaction>
</comment>
<dbReference type="EMBL" id="HQ850700">
    <property type="protein sequence ID" value="ADV92634.1"/>
    <property type="molecule type" value="mRNA"/>
</dbReference>
<evidence type="ECO:0000256" key="5">
    <source>
        <dbReference type="ARBA" id="ARBA00011881"/>
    </source>
</evidence>
<keyword evidence="7" id="KW-0963">Cytoplasm</keyword>
<proteinExistence type="evidence at transcript level"/>
<keyword evidence="11" id="KW-0456">Lyase</keyword>
<dbReference type="GO" id="GO:0006099">
    <property type="term" value="P:tricarboxylic acid cycle"/>
    <property type="evidence" value="ECO:0007669"/>
    <property type="project" value="InterPro"/>
</dbReference>
<dbReference type="GO" id="GO:0048046">
    <property type="term" value="C:apoplast"/>
    <property type="evidence" value="ECO:0007669"/>
    <property type="project" value="TreeGrafter"/>
</dbReference>
<evidence type="ECO:0000256" key="8">
    <source>
        <dbReference type="ARBA" id="ARBA00022531"/>
    </source>
</evidence>
<comment type="similarity">
    <text evidence="4">Belongs to the PEPCase type 1 family.</text>
</comment>
<dbReference type="FunFam" id="1.20.1440.90:FF:000001">
    <property type="entry name" value="Phosphoenolpyruvate carboxylase 1"/>
    <property type="match status" value="1"/>
</dbReference>
<evidence type="ECO:0000256" key="9">
    <source>
        <dbReference type="ARBA" id="ARBA00022533"/>
    </source>
</evidence>
<dbReference type="PRINTS" id="PR00150">
    <property type="entry name" value="PEPCARBXLASE"/>
</dbReference>
<evidence type="ECO:0000256" key="10">
    <source>
        <dbReference type="ARBA" id="ARBA00022842"/>
    </source>
</evidence>
<evidence type="ECO:0000256" key="12">
    <source>
        <dbReference type="ARBA" id="ARBA00023300"/>
    </source>
</evidence>
<feature type="active site" evidence="15">
    <location>
        <position position="595"/>
    </location>
</feature>
<evidence type="ECO:0000256" key="14">
    <source>
        <dbReference type="PROSITE-ProRule" id="PRU10111"/>
    </source>
</evidence>
<dbReference type="EC" id="4.1.1.31" evidence="6"/>
<evidence type="ECO:0000256" key="1">
    <source>
        <dbReference type="ARBA" id="ARBA00001946"/>
    </source>
</evidence>
<reference evidence="16" key="1">
    <citation type="journal article" date="2012" name="Gene">
        <title>Molecular and structural analysis of C4-specific PEPC isoform from Pennisetum glaucum plays a role in stress adaptation.</title>
        <authorList>
            <person name="Singh J."/>
            <person name="Reddy G.M."/>
            <person name="Agarwal A."/>
            <person name="Chandrasekhar K."/>
            <person name="Sopory S.K."/>
            <person name="Reddy M.K."/>
            <person name="Kaul T."/>
        </authorList>
    </citation>
    <scope>NUCLEOTIDE SEQUENCE</scope>
</reference>
<evidence type="ECO:0000256" key="15">
    <source>
        <dbReference type="PROSITE-ProRule" id="PRU10112"/>
    </source>
</evidence>
<evidence type="ECO:0000256" key="6">
    <source>
        <dbReference type="ARBA" id="ARBA00012305"/>
    </source>
</evidence>
<evidence type="ECO:0000256" key="3">
    <source>
        <dbReference type="ARBA" id="ARBA00004496"/>
    </source>
</evidence>
<dbReference type="Pfam" id="PF00311">
    <property type="entry name" value="PEPcase"/>
    <property type="match status" value="1"/>
</dbReference>
<dbReference type="InterPro" id="IPR015813">
    <property type="entry name" value="Pyrv/PenolPyrv_kinase-like_dom"/>
</dbReference>
<dbReference type="GO" id="GO:0005829">
    <property type="term" value="C:cytosol"/>
    <property type="evidence" value="ECO:0007669"/>
    <property type="project" value="TreeGrafter"/>
</dbReference>
<accession>F1DI22</accession>
<dbReference type="SMR" id="F1DI22"/>
<dbReference type="HAMAP" id="MF_00595">
    <property type="entry name" value="PEPcase_type1"/>
    <property type="match status" value="1"/>
</dbReference>
<name>F1DI22_CENAM</name>
<dbReference type="Gene3D" id="1.20.1440.90">
    <property type="entry name" value="Phosphoenolpyruvate/pyruvate domain"/>
    <property type="match status" value="1"/>
</dbReference>
<dbReference type="GO" id="GO:0008964">
    <property type="term" value="F:phosphoenolpyruvate carboxylase activity"/>
    <property type="evidence" value="ECO:0007669"/>
    <property type="project" value="UniProtKB-EC"/>
</dbReference>
<comment type="subunit">
    <text evidence="5">Homotetramer.</text>
</comment>
<dbReference type="GO" id="GO:0048366">
    <property type="term" value="P:leaf development"/>
    <property type="evidence" value="ECO:0007669"/>
    <property type="project" value="TreeGrafter"/>
</dbReference>
<evidence type="ECO:0000256" key="4">
    <source>
        <dbReference type="ARBA" id="ARBA00008346"/>
    </source>
</evidence>
<comment type="function">
    <text evidence="2">Through the carboxylation of phosphoenolpyruvate (PEP) it forms oxaloacetate, a four-carbon dicarboxylic acid source for the tricarboxylic acid cycle.</text>
</comment>
<comment type="cofactor">
    <cofactor evidence="1">
        <name>Mg(2+)</name>
        <dbReference type="ChEBI" id="CHEBI:18420"/>
    </cofactor>
</comment>
<protein>
    <recommendedName>
        <fullName evidence="6">phosphoenolpyruvate carboxylase</fullName>
        <ecNumber evidence="6">4.1.1.31</ecNumber>
    </recommendedName>
</protein>
<dbReference type="AlphaFoldDB" id="F1DI22"/>
<dbReference type="GO" id="GO:0015979">
    <property type="term" value="P:photosynthesis"/>
    <property type="evidence" value="ECO:0007669"/>
    <property type="project" value="UniProtKB-KW"/>
</dbReference>
<evidence type="ECO:0000256" key="7">
    <source>
        <dbReference type="ARBA" id="ARBA00022490"/>
    </source>
</evidence>
<evidence type="ECO:0000256" key="11">
    <source>
        <dbReference type="ARBA" id="ARBA00023239"/>
    </source>
</evidence>
<dbReference type="SUPFAM" id="SSF51621">
    <property type="entry name" value="Phosphoenolpyruvate/pyruvate domain"/>
    <property type="match status" value="1"/>
</dbReference>
<dbReference type="GO" id="GO:0015977">
    <property type="term" value="P:carbon fixation"/>
    <property type="evidence" value="ECO:0007669"/>
    <property type="project" value="UniProtKB-KW"/>
</dbReference>
<dbReference type="InterPro" id="IPR021135">
    <property type="entry name" value="PEP_COase"/>
</dbReference>
<comment type="subcellular location">
    <subcellularLocation>
        <location evidence="3">Cytoplasm</location>
    </subcellularLocation>
</comment>
<evidence type="ECO:0000256" key="13">
    <source>
        <dbReference type="ARBA" id="ARBA00048995"/>
    </source>
</evidence>
<keyword evidence="10" id="KW-0460">Magnesium</keyword>
<dbReference type="PANTHER" id="PTHR30523:SF5">
    <property type="entry name" value="PHOSPHOENOLPYRUVATE CARBOXYLASE 1"/>
    <property type="match status" value="1"/>
</dbReference>
<dbReference type="PROSITE" id="PS00781">
    <property type="entry name" value="PEPCASE_1"/>
    <property type="match status" value="1"/>
</dbReference>
<dbReference type="PANTHER" id="PTHR30523">
    <property type="entry name" value="PHOSPHOENOLPYRUVATE CARBOXYLASE"/>
    <property type="match status" value="1"/>
</dbReference>
<feature type="active site" evidence="14">
    <location>
        <position position="167"/>
    </location>
</feature>
<dbReference type="GO" id="GO:0009507">
    <property type="term" value="C:chloroplast"/>
    <property type="evidence" value="ECO:0007669"/>
    <property type="project" value="TreeGrafter"/>
</dbReference>
<keyword evidence="9" id="KW-0021">Allosteric enzyme</keyword>
<evidence type="ECO:0000256" key="2">
    <source>
        <dbReference type="ARBA" id="ARBA00003774"/>
    </source>
</evidence>